<dbReference type="GO" id="GO:0008076">
    <property type="term" value="C:voltage-gated potassium channel complex"/>
    <property type="evidence" value="ECO:0007669"/>
    <property type="project" value="InterPro"/>
</dbReference>
<dbReference type="InterPro" id="IPR003972">
    <property type="entry name" value="K_chnl_volt-dep_Kv1"/>
</dbReference>
<dbReference type="GO" id="GO:0051260">
    <property type="term" value="P:protein homooligomerization"/>
    <property type="evidence" value="ECO:0007669"/>
    <property type="project" value="InterPro"/>
</dbReference>
<evidence type="ECO:0000313" key="15">
    <source>
        <dbReference type="EMBL" id="CAF1202723.1"/>
    </source>
</evidence>
<evidence type="ECO:0000256" key="6">
    <source>
        <dbReference type="ARBA" id="ARBA00022806"/>
    </source>
</evidence>
<dbReference type="FunFam" id="1.10.3380.10:FF:000002">
    <property type="entry name" value="Activating signal cointegrator 1 complex subunit 3"/>
    <property type="match status" value="1"/>
</dbReference>
<dbReference type="Pfam" id="PF02214">
    <property type="entry name" value="BTB_2"/>
    <property type="match status" value="1"/>
</dbReference>
<dbReference type="FunFam" id="1.10.150.20:FF:000013">
    <property type="entry name" value="U5 small nuclear ribonucleoprotein kDa helicase"/>
    <property type="match status" value="1"/>
</dbReference>
<evidence type="ECO:0000256" key="7">
    <source>
        <dbReference type="ARBA" id="ARBA00022824"/>
    </source>
</evidence>
<dbReference type="GO" id="GO:0016787">
    <property type="term" value="F:hydrolase activity"/>
    <property type="evidence" value="ECO:0007669"/>
    <property type="project" value="UniProtKB-KW"/>
</dbReference>
<evidence type="ECO:0008006" key="17">
    <source>
        <dbReference type="Google" id="ProtNLM"/>
    </source>
</evidence>
<keyword evidence="7" id="KW-0256">Endoplasmic reticulum</keyword>
<keyword evidence="9" id="KW-1133">Transmembrane helix</keyword>
<evidence type="ECO:0000256" key="9">
    <source>
        <dbReference type="ARBA" id="ARBA00022989"/>
    </source>
</evidence>
<dbReference type="InterPro" id="IPR003131">
    <property type="entry name" value="T1-type_BTB"/>
</dbReference>
<dbReference type="Gene3D" id="1.10.10.10">
    <property type="entry name" value="Winged helix-like DNA-binding domain superfamily/Winged helix DNA-binding domain"/>
    <property type="match status" value="1"/>
</dbReference>
<evidence type="ECO:0000256" key="1">
    <source>
        <dbReference type="ARBA" id="ARBA00004141"/>
    </source>
</evidence>
<feature type="region of interest" description="Disordered" evidence="12">
    <location>
        <begin position="1"/>
        <end position="40"/>
    </location>
</feature>
<dbReference type="Gene3D" id="2.60.40.150">
    <property type="entry name" value="C2 domain"/>
    <property type="match status" value="1"/>
</dbReference>
<evidence type="ECO:0000256" key="4">
    <source>
        <dbReference type="ARBA" id="ARBA00022741"/>
    </source>
</evidence>
<dbReference type="SUPFAM" id="SSF158702">
    <property type="entry name" value="Sec63 N-terminal domain-like"/>
    <property type="match status" value="1"/>
</dbReference>
<dbReference type="PRINTS" id="PR00169">
    <property type="entry name" value="KCHANNEL"/>
</dbReference>
<dbReference type="GO" id="GO:0005249">
    <property type="term" value="F:voltage-gated potassium channel activity"/>
    <property type="evidence" value="ECO:0007669"/>
    <property type="project" value="InterPro"/>
</dbReference>
<dbReference type="GO" id="GO:0005524">
    <property type="term" value="F:ATP binding"/>
    <property type="evidence" value="ECO:0007669"/>
    <property type="project" value="UniProtKB-KW"/>
</dbReference>
<sequence length="636" mass="74328">MSEKSTSDDDKDSPPAHSPSHRPELLKQLNSFKPHRSAAHPEIKQCDTLCPEVLQHRDSILEIRTSEAHIKPPDNINKNGQSPLITINVGGSRFQTYISTLELYPDTLLGNEDKRNQYWNNDIQEYFFDRHRACFESILYYYQSNGRLRRPDFVPVDTFLEEVEFFLLGEEATAQVHETENIKIIQQVKLPRKLWRRYIWFYSEFPQYSTLGRVINIISLIFTVLSCLALAIETLPTYNNRWENMCKEQFNKPLNGTSLPRYYLTWTLFYRRLTLNPNYYNLRNSSHQHLSDHLSELVENTLNNLEQSKCITITNEVDLSPLNLGMIAAYYYINYRTIELFNKSLTSKLKFNTLLDIISNAAEYEHIPIRENEENILQQISTYLPNKLTNVKFNDPHVKTNVLLQAHLSRIELSTELQKDLNQILIKVIRLLQACVDVLSSNGWLSSALTTMELTQMITQAMWNKDSYLKQLPYFTNDIIQRCIEKKIETIDNLIEMQENERMELLQLNTLQLSDVAHFCNRYPNIDVSYEILNNDNLIGNSTVNIKVKLERANERSESVIAPLFPQKREEGWWLVIGDATINTLLSIKRLTIQERNEIVLDFMAPTGGKHDYILYLMSDCYMGCDHEYKFSINMT</sequence>
<dbReference type="InterPro" id="IPR036388">
    <property type="entry name" value="WH-like_DNA-bd_sf"/>
</dbReference>
<feature type="domain" description="BTB" evidence="13">
    <location>
        <begin position="83"/>
        <end position="183"/>
    </location>
</feature>
<dbReference type="SMART" id="SM00973">
    <property type="entry name" value="Sec63"/>
    <property type="match status" value="1"/>
</dbReference>
<evidence type="ECO:0000256" key="12">
    <source>
        <dbReference type="SAM" id="MobiDB-lite"/>
    </source>
</evidence>
<dbReference type="InterPro" id="IPR011333">
    <property type="entry name" value="SKP1/BTB/POZ_sf"/>
</dbReference>
<evidence type="ECO:0000313" key="16">
    <source>
        <dbReference type="Proteomes" id="UP000663891"/>
    </source>
</evidence>
<dbReference type="FunFam" id="1.10.10.10:FF:000012">
    <property type="entry name" value="U5 small nuclear ribonucleoprotein helicase"/>
    <property type="match status" value="1"/>
</dbReference>
<comment type="subcellular location">
    <subcellularLocation>
        <location evidence="2">Endoplasmic reticulum</location>
    </subcellularLocation>
    <subcellularLocation>
        <location evidence="1">Membrane</location>
        <topology evidence="1">Multi-pass membrane protein</topology>
    </subcellularLocation>
</comment>
<evidence type="ECO:0000256" key="2">
    <source>
        <dbReference type="ARBA" id="ARBA00004240"/>
    </source>
</evidence>
<feature type="compositionally biased region" description="Basic and acidic residues" evidence="12">
    <location>
        <begin position="1"/>
        <end position="14"/>
    </location>
</feature>
<evidence type="ECO:0000256" key="11">
    <source>
        <dbReference type="ARBA" id="ARBA00023186"/>
    </source>
</evidence>
<dbReference type="PRINTS" id="PR01496">
    <property type="entry name" value="SHAKERCHANEL"/>
</dbReference>
<protein>
    <recommendedName>
        <fullName evidence="17">BTB domain-containing protein</fullName>
    </recommendedName>
</protein>
<dbReference type="InterPro" id="IPR004179">
    <property type="entry name" value="Sec63-dom"/>
</dbReference>
<dbReference type="PANTHER" id="PTHR24075">
    <property type="entry name" value="SEC63 DOMAIN-CONTAINING"/>
    <property type="match status" value="1"/>
</dbReference>
<dbReference type="OrthoDB" id="5575at2759"/>
<dbReference type="SUPFAM" id="SSF81296">
    <property type="entry name" value="E set domains"/>
    <property type="match status" value="1"/>
</dbReference>
<evidence type="ECO:0000256" key="10">
    <source>
        <dbReference type="ARBA" id="ARBA00023136"/>
    </source>
</evidence>
<dbReference type="PANTHER" id="PTHR24075:SF5">
    <property type="entry name" value="U5 SMALL NUCLEAR RIBONUCLEOPROTEIN 200 KDA HELICASE"/>
    <property type="match status" value="1"/>
</dbReference>
<dbReference type="Proteomes" id="UP000663891">
    <property type="component" value="Unassembled WGS sequence"/>
</dbReference>
<dbReference type="InterPro" id="IPR014756">
    <property type="entry name" value="Ig_E-set"/>
</dbReference>
<dbReference type="SMART" id="SM00225">
    <property type="entry name" value="BTB"/>
    <property type="match status" value="1"/>
</dbReference>
<keyword evidence="3" id="KW-0812">Transmembrane</keyword>
<evidence type="ECO:0000256" key="3">
    <source>
        <dbReference type="ARBA" id="ARBA00022692"/>
    </source>
</evidence>
<dbReference type="InterPro" id="IPR057842">
    <property type="entry name" value="WH_MER3"/>
</dbReference>
<keyword evidence="4" id="KW-0547">Nucleotide-binding</keyword>
<name>A0A814WIH6_9BILA</name>
<dbReference type="FunFam" id="2.60.40.150:FF:000133">
    <property type="entry name" value="Pre-mRNA splicing helicase, putative"/>
    <property type="match status" value="1"/>
</dbReference>
<comment type="caution">
    <text evidence="15">The sequence shown here is derived from an EMBL/GenBank/DDBJ whole genome shotgun (WGS) entry which is preliminary data.</text>
</comment>
<dbReference type="Gene3D" id="1.10.150.20">
    <property type="entry name" value="5' to 3' exonuclease, C-terminal subdomain"/>
    <property type="match status" value="1"/>
</dbReference>
<accession>A0A814WIH6</accession>
<dbReference type="InterPro" id="IPR000210">
    <property type="entry name" value="BTB/POZ_dom"/>
</dbReference>
<dbReference type="GO" id="GO:0005783">
    <property type="term" value="C:endoplasmic reticulum"/>
    <property type="evidence" value="ECO:0007669"/>
    <property type="project" value="UniProtKB-SubCell"/>
</dbReference>
<dbReference type="GO" id="GO:0003724">
    <property type="term" value="F:RNA helicase activity"/>
    <property type="evidence" value="ECO:0007669"/>
    <property type="project" value="TreeGrafter"/>
</dbReference>
<dbReference type="GO" id="GO:0000388">
    <property type="term" value="P:spliceosome conformational change to release U4 (or U4atac) and U1 (or U11)"/>
    <property type="evidence" value="ECO:0007669"/>
    <property type="project" value="TreeGrafter"/>
</dbReference>
<keyword evidence="5" id="KW-0378">Hydrolase</keyword>
<proteinExistence type="predicted"/>
<organism evidence="15 16">
    <name type="scientific">Adineta steineri</name>
    <dbReference type="NCBI Taxonomy" id="433720"/>
    <lineage>
        <taxon>Eukaryota</taxon>
        <taxon>Metazoa</taxon>
        <taxon>Spiralia</taxon>
        <taxon>Gnathifera</taxon>
        <taxon>Rotifera</taxon>
        <taxon>Eurotatoria</taxon>
        <taxon>Bdelloidea</taxon>
        <taxon>Adinetida</taxon>
        <taxon>Adinetidae</taxon>
        <taxon>Adineta</taxon>
    </lineage>
</organism>
<dbReference type="Pfam" id="PF23445">
    <property type="entry name" value="WHD_SNRNP200"/>
    <property type="match status" value="1"/>
</dbReference>
<dbReference type="Gene3D" id="1.10.3380.10">
    <property type="entry name" value="Sec63 N-terminal domain-like domain"/>
    <property type="match status" value="1"/>
</dbReference>
<evidence type="ECO:0000256" key="8">
    <source>
        <dbReference type="ARBA" id="ARBA00022840"/>
    </source>
</evidence>
<keyword evidence="6" id="KW-0347">Helicase</keyword>
<dbReference type="GO" id="GO:0005681">
    <property type="term" value="C:spliceosomal complex"/>
    <property type="evidence" value="ECO:0007669"/>
    <property type="project" value="TreeGrafter"/>
</dbReference>
<keyword evidence="8" id="KW-0067">ATP-binding</keyword>
<evidence type="ECO:0000259" key="13">
    <source>
        <dbReference type="SMART" id="SM00225"/>
    </source>
</evidence>
<dbReference type="Pfam" id="PF02889">
    <property type="entry name" value="Sec63"/>
    <property type="match status" value="1"/>
</dbReference>
<gene>
    <name evidence="15" type="ORF">VCS650_LOCUS25724</name>
</gene>
<keyword evidence="10" id="KW-0472">Membrane</keyword>
<dbReference type="Gene3D" id="3.30.710.10">
    <property type="entry name" value="Potassium Channel Kv1.1, Chain A"/>
    <property type="match status" value="1"/>
</dbReference>
<keyword evidence="11" id="KW-0143">Chaperone</keyword>
<feature type="domain" description="SEC63" evidence="14">
    <location>
        <begin position="321"/>
        <end position="633"/>
    </location>
</feature>
<reference evidence="15" key="1">
    <citation type="submission" date="2021-02" db="EMBL/GenBank/DDBJ databases">
        <authorList>
            <person name="Nowell W R."/>
        </authorList>
    </citation>
    <scope>NUCLEOTIDE SEQUENCE</scope>
</reference>
<dbReference type="GO" id="GO:0003723">
    <property type="term" value="F:RNA binding"/>
    <property type="evidence" value="ECO:0007669"/>
    <property type="project" value="TreeGrafter"/>
</dbReference>
<dbReference type="SUPFAM" id="SSF54695">
    <property type="entry name" value="POZ domain"/>
    <property type="match status" value="1"/>
</dbReference>
<dbReference type="AlphaFoldDB" id="A0A814WIH6"/>
<evidence type="ECO:0000259" key="14">
    <source>
        <dbReference type="SMART" id="SM00973"/>
    </source>
</evidence>
<dbReference type="EMBL" id="CAJNON010000334">
    <property type="protein sequence ID" value="CAF1202723.1"/>
    <property type="molecule type" value="Genomic_DNA"/>
</dbReference>
<dbReference type="InterPro" id="IPR035892">
    <property type="entry name" value="C2_domain_sf"/>
</dbReference>
<evidence type="ECO:0000256" key="5">
    <source>
        <dbReference type="ARBA" id="ARBA00022801"/>
    </source>
</evidence>